<dbReference type="Proteomes" id="UP000275846">
    <property type="component" value="Unassembled WGS sequence"/>
</dbReference>
<accession>A0A183TQL8</accession>
<dbReference type="WBParaSite" id="SSLN_0001948001-mRNA-1">
    <property type="protein sequence ID" value="SSLN_0001948001-mRNA-1"/>
    <property type="gene ID" value="SSLN_0001948001"/>
</dbReference>
<dbReference type="AlphaFoldDB" id="A0A183TQL8"/>
<reference evidence="3" key="1">
    <citation type="submission" date="2016-06" db="UniProtKB">
        <authorList>
            <consortium name="WormBaseParasite"/>
        </authorList>
    </citation>
    <scope>IDENTIFICATION</scope>
</reference>
<evidence type="ECO:0000313" key="2">
    <source>
        <dbReference type="Proteomes" id="UP000275846"/>
    </source>
</evidence>
<gene>
    <name evidence="1" type="ORF">SSLN_LOCUS18766</name>
</gene>
<proteinExistence type="predicted"/>
<evidence type="ECO:0000313" key="1">
    <source>
        <dbReference type="EMBL" id="VDM05152.1"/>
    </source>
</evidence>
<protein>
    <submittedName>
        <fullName evidence="1 3">Uncharacterized protein</fullName>
    </submittedName>
</protein>
<reference evidence="1 2" key="2">
    <citation type="submission" date="2018-11" db="EMBL/GenBank/DDBJ databases">
        <authorList>
            <consortium name="Pathogen Informatics"/>
        </authorList>
    </citation>
    <scope>NUCLEOTIDE SEQUENCE [LARGE SCALE GENOMIC DNA]</scope>
    <source>
        <strain evidence="1 2">NST_G2</strain>
    </source>
</reference>
<name>A0A183TQL8_SCHSO</name>
<evidence type="ECO:0000313" key="3">
    <source>
        <dbReference type="WBParaSite" id="SSLN_0001948001-mRNA-1"/>
    </source>
</evidence>
<dbReference type="OrthoDB" id="6247796at2759"/>
<organism evidence="3">
    <name type="scientific">Schistocephalus solidus</name>
    <name type="common">Tapeworm</name>
    <dbReference type="NCBI Taxonomy" id="70667"/>
    <lineage>
        <taxon>Eukaryota</taxon>
        <taxon>Metazoa</taxon>
        <taxon>Spiralia</taxon>
        <taxon>Lophotrochozoa</taxon>
        <taxon>Platyhelminthes</taxon>
        <taxon>Cestoda</taxon>
        <taxon>Eucestoda</taxon>
        <taxon>Diphyllobothriidea</taxon>
        <taxon>Diphyllobothriidae</taxon>
        <taxon>Schistocephalus</taxon>
    </lineage>
</organism>
<dbReference type="EMBL" id="UYSU01045251">
    <property type="protein sequence ID" value="VDM05152.1"/>
    <property type="molecule type" value="Genomic_DNA"/>
</dbReference>
<sequence length="148" mass="16734">MDLRLTPPKAEETQRYANRNEMKIFFKAIKAIYGTCIKGTPPLLSFDGTTLLTEKSQNLKRWAERFKSVLNCSSAIYDAAIDRLPQVDTNTDLGLPPSLPETVRAMQQISSSKAPGSNAIPLEVYRHSGPRLMAQLTILLQERWRQEK</sequence>
<keyword evidence="2" id="KW-1185">Reference proteome</keyword>